<keyword evidence="3" id="KW-1185">Reference proteome</keyword>
<sequence>MSIRDQFTQEEWTKVMLGAGRTGGAVVAASPSGVTGLVAEAQAIAKTIRESVSGAARTPLLEAIAADLLGTPPDAKSLGGGERAGSMDEVRAQNLEGVRQAVWLVSSKASPEDAAAYRQMLLHVAERTAQAAKEDGNFLGMGGVQINEKEKTVLDELRRVIGGSDSTFSFSHETPPSAPSTDGSGHNN</sequence>
<dbReference type="Proteomes" id="UP000199223">
    <property type="component" value="Unassembled WGS sequence"/>
</dbReference>
<accession>A0A1H6WQ49</accession>
<dbReference type="AlphaFoldDB" id="A0A1H6WQ49"/>
<dbReference type="EMBL" id="FNZA01000004">
    <property type="protein sequence ID" value="SEJ14870.1"/>
    <property type="molecule type" value="Genomic_DNA"/>
</dbReference>
<feature type="region of interest" description="Disordered" evidence="1">
    <location>
        <begin position="164"/>
        <end position="188"/>
    </location>
</feature>
<evidence type="ECO:0000313" key="2">
    <source>
        <dbReference type="EMBL" id="SEJ14870.1"/>
    </source>
</evidence>
<dbReference type="STRING" id="856736.SAMN04488058_104138"/>
<gene>
    <name evidence="2" type="ORF">SAMN04488058_104138</name>
</gene>
<reference evidence="3" key="1">
    <citation type="submission" date="2016-10" db="EMBL/GenBank/DDBJ databases">
        <authorList>
            <person name="Varghese N."/>
            <person name="Submissions S."/>
        </authorList>
    </citation>
    <scope>NUCLEOTIDE SEQUENCE [LARGE SCALE GENOMIC DNA]</scope>
    <source>
        <strain evidence="3">CGMCC 1.10218</strain>
    </source>
</reference>
<evidence type="ECO:0000313" key="3">
    <source>
        <dbReference type="Proteomes" id="UP000199223"/>
    </source>
</evidence>
<dbReference type="RefSeq" id="WP_092263900.1">
    <property type="nucleotide sequence ID" value="NZ_FNZA01000004.1"/>
</dbReference>
<proteinExistence type="predicted"/>
<name>A0A1H6WQ49_9DEIO</name>
<evidence type="ECO:0000256" key="1">
    <source>
        <dbReference type="SAM" id="MobiDB-lite"/>
    </source>
</evidence>
<protein>
    <submittedName>
        <fullName evidence="2">Uncharacterized protein</fullName>
    </submittedName>
</protein>
<dbReference type="OrthoDB" id="159745at2"/>
<organism evidence="2 3">
    <name type="scientific">Deinococcus reticulitermitis</name>
    <dbReference type="NCBI Taxonomy" id="856736"/>
    <lineage>
        <taxon>Bacteria</taxon>
        <taxon>Thermotogati</taxon>
        <taxon>Deinococcota</taxon>
        <taxon>Deinococci</taxon>
        <taxon>Deinococcales</taxon>
        <taxon>Deinococcaceae</taxon>
        <taxon>Deinococcus</taxon>
    </lineage>
</organism>